<dbReference type="GO" id="GO:0000049">
    <property type="term" value="F:tRNA binding"/>
    <property type="evidence" value="ECO:0007669"/>
    <property type="project" value="TreeGrafter"/>
</dbReference>
<reference evidence="4 5" key="2">
    <citation type="journal article" date="2013" name="PLoS ONE">
        <title>Whole genome mapping and re-organization of the nuclear and mitochondrial genomes of Babesia microti isolates.</title>
        <authorList>
            <person name="Cornillot E."/>
            <person name="Dassouli A."/>
            <person name="Garg A."/>
            <person name="Pachikara N."/>
            <person name="Randazzo S."/>
            <person name="Depoix D."/>
            <person name="Carcy B."/>
            <person name="Delbecq S."/>
            <person name="Frutos R."/>
            <person name="Silva J.C."/>
            <person name="Sutton R."/>
            <person name="Krause P.J."/>
            <person name="Mamoun C.B."/>
        </authorList>
    </citation>
    <scope>NUCLEOTIDE SEQUENCE [LARGE SCALE GENOMIC DNA]</scope>
    <source>
        <strain evidence="4 5">RI</strain>
    </source>
</reference>
<keyword evidence="2" id="KW-0067">ATP-binding</keyword>
<accession>I7ISX7</accession>
<dbReference type="InterPro" id="IPR014729">
    <property type="entry name" value="Rossmann-like_a/b/a_fold"/>
</dbReference>
<dbReference type="Gene3D" id="3.40.50.620">
    <property type="entry name" value="HUPs"/>
    <property type="match status" value="1"/>
</dbReference>
<dbReference type="Proteomes" id="UP000002899">
    <property type="component" value="Chromosome IV"/>
</dbReference>
<evidence type="ECO:0000259" key="3">
    <source>
        <dbReference type="Pfam" id="PF01171"/>
    </source>
</evidence>
<evidence type="ECO:0000256" key="1">
    <source>
        <dbReference type="ARBA" id="ARBA00022679"/>
    </source>
</evidence>
<evidence type="ECO:0000256" key="2">
    <source>
        <dbReference type="PIRSR" id="PIRSR004976-51"/>
    </source>
</evidence>
<reference evidence="4 5" key="1">
    <citation type="journal article" date="2012" name="Nucleic Acids Res.">
        <title>Sequencing of the smallest Apicomplexan genome from the human pathogen Babesia microti.</title>
        <authorList>
            <person name="Cornillot E."/>
            <person name="Hadj-Kaddour K."/>
            <person name="Dassouli A."/>
            <person name="Noel B."/>
            <person name="Ranwez V."/>
            <person name="Vacherie B."/>
            <person name="Augagneur Y."/>
            <person name="Bres V."/>
            <person name="Duclos A."/>
            <person name="Randazzo S."/>
            <person name="Carcy B."/>
            <person name="Debierre-Grockiego F."/>
            <person name="Delbecq S."/>
            <person name="Moubri-Menage K."/>
            <person name="Shams-Eldin H."/>
            <person name="Usmani-Brown S."/>
            <person name="Bringaud F."/>
            <person name="Wincker P."/>
            <person name="Vivares C.P."/>
            <person name="Schwarz R.T."/>
            <person name="Schetters T.P."/>
            <person name="Krause P.J."/>
            <person name="Gorenflot A."/>
            <person name="Berry V."/>
            <person name="Barbe V."/>
            <person name="Ben Mamoun C."/>
        </authorList>
    </citation>
    <scope>NUCLEOTIDE SEQUENCE [LARGE SCALE GENOMIC DNA]</scope>
    <source>
        <strain evidence="4 5">RI</strain>
    </source>
</reference>
<dbReference type="OrthoDB" id="198857at2759"/>
<dbReference type="PANTHER" id="PTHR11807:SF12">
    <property type="entry name" value="CYTOPLASMIC TRNA 2-THIOLATION PROTEIN 1"/>
    <property type="match status" value="1"/>
</dbReference>
<dbReference type="GO" id="GO:0002143">
    <property type="term" value="P:tRNA wobble position uridine thiolation"/>
    <property type="evidence" value="ECO:0007669"/>
    <property type="project" value="TreeGrafter"/>
</dbReference>
<keyword evidence="2" id="KW-0547">Nucleotide-binding</keyword>
<dbReference type="EMBL" id="LN871599">
    <property type="protein sequence ID" value="CCF75941.1"/>
    <property type="molecule type" value="Genomic_DNA"/>
</dbReference>
<reference evidence="4 5" key="3">
    <citation type="journal article" date="2016" name="Sci. Rep.">
        <title>Genome-wide diversity and gene expression profiling of Babesia microti isolates identify polymorphic genes that mediate host-pathogen interactions.</title>
        <authorList>
            <person name="Silva J.C."/>
            <person name="Cornillot E."/>
            <person name="McCracken C."/>
            <person name="Usmani-Brown S."/>
            <person name="Dwivedi A."/>
            <person name="Ifeonu O.O."/>
            <person name="Crabtree J."/>
            <person name="Gotia H.T."/>
            <person name="Virji A.Z."/>
            <person name="Reynes C."/>
            <person name="Colinge J."/>
            <person name="Kumar V."/>
            <person name="Lawres L."/>
            <person name="Pazzi J.E."/>
            <person name="Pablo J.V."/>
            <person name="Hung C."/>
            <person name="Brancato J."/>
            <person name="Kumari P."/>
            <person name="Orvis J."/>
            <person name="Tretina K."/>
            <person name="Chibucos M."/>
            <person name="Ott S."/>
            <person name="Sadzewicz L."/>
            <person name="Sengamalay N."/>
            <person name="Shetty A.C."/>
            <person name="Su Q."/>
            <person name="Tallon L."/>
            <person name="Fraser C.M."/>
            <person name="Frutos R."/>
            <person name="Molina D.M."/>
            <person name="Krause P.J."/>
            <person name="Ben Mamoun C."/>
        </authorList>
    </citation>
    <scope>NUCLEOTIDE SEQUENCE [LARGE SCALE GENOMIC DNA]</scope>
    <source>
        <strain evidence="4 5">RI</strain>
    </source>
</reference>
<feature type="domain" description="tRNA(Ile)-lysidine/2-thiocytidine synthase N-terminal" evidence="3">
    <location>
        <begin position="51"/>
        <end position="241"/>
    </location>
</feature>
<feature type="binding site" evidence="2">
    <location>
        <position position="169"/>
    </location>
    <ligand>
        <name>ATP</name>
        <dbReference type="ChEBI" id="CHEBI:30616"/>
    </ligand>
</feature>
<feature type="binding site" evidence="2">
    <location>
        <position position="86"/>
    </location>
    <ligand>
        <name>ATP</name>
        <dbReference type="ChEBI" id="CHEBI:30616"/>
    </ligand>
</feature>
<feature type="binding site" evidence="2">
    <location>
        <begin position="54"/>
        <end position="56"/>
    </location>
    <ligand>
        <name>ATP</name>
        <dbReference type="ChEBI" id="CHEBI:30616"/>
    </ligand>
</feature>
<dbReference type="RefSeq" id="XP_012650349.1">
    <property type="nucleotide sequence ID" value="XM_012794895.1"/>
</dbReference>
<dbReference type="Pfam" id="PF01171">
    <property type="entry name" value="ATP_bind_3"/>
    <property type="match status" value="1"/>
</dbReference>
<dbReference type="GO" id="GO:0002144">
    <property type="term" value="C:cytosolic tRNA wobble base thiouridylase complex"/>
    <property type="evidence" value="ECO:0007669"/>
    <property type="project" value="TreeGrafter"/>
</dbReference>
<evidence type="ECO:0000313" key="5">
    <source>
        <dbReference type="Proteomes" id="UP000002899"/>
    </source>
</evidence>
<dbReference type="SUPFAM" id="SSF52402">
    <property type="entry name" value="Adenine nucleotide alpha hydrolases-like"/>
    <property type="match status" value="1"/>
</dbReference>
<evidence type="ECO:0000313" key="4">
    <source>
        <dbReference type="EMBL" id="CCF75941.1"/>
    </source>
</evidence>
<sequence length="308" mass="35000">MICNYCNTRPPCLIRQFTGRHCCKECFLDNFVSEIHETIVQYDMINNNDRVCVGVSGGKDSSVLIDILYNIKVTYGYSWQLFLLAIDEGIKGYRDDSLAVVQHIKDKYNLPLEVLSFKHSFGRDMDEIVIKTGSKNNCTVCGVYRRNLLNQGGKFIQANKICTGHNADDVAETLLLNLFRGDSLKLVQQSSLLNNVDGITRIKPLFKCAQKEIVLYARYANIEYFSTECKYLKDAYRGKMRDFINRLQITNPRLVINLVNSSLQYGSSKSIESVEIDANRSKCENCGSLADGRLCKMCQITEKLNNTL</sequence>
<dbReference type="GeneID" id="24426395"/>
<organism evidence="4 5">
    <name type="scientific">Babesia microti (strain RI)</name>
    <dbReference type="NCBI Taxonomy" id="1133968"/>
    <lineage>
        <taxon>Eukaryota</taxon>
        <taxon>Sar</taxon>
        <taxon>Alveolata</taxon>
        <taxon>Apicomplexa</taxon>
        <taxon>Aconoidasida</taxon>
        <taxon>Piroplasmida</taxon>
        <taxon>Babesiidae</taxon>
        <taxon>Babesia</taxon>
    </lineage>
</organism>
<keyword evidence="5" id="KW-1185">Reference proteome</keyword>
<feature type="binding site" evidence="2">
    <location>
        <position position="60"/>
    </location>
    <ligand>
        <name>ATP</name>
        <dbReference type="ChEBI" id="CHEBI:30616"/>
    </ligand>
</feature>
<feature type="binding site" evidence="2">
    <location>
        <position position="164"/>
    </location>
    <ligand>
        <name>ATP</name>
        <dbReference type="ChEBI" id="CHEBI:30616"/>
    </ligand>
</feature>
<dbReference type="EC" id="2.7.7.-" evidence="4"/>
<dbReference type="CDD" id="cd01713">
    <property type="entry name" value="CTU1-like"/>
    <property type="match status" value="1"/>
</dbReference>
<dbReference type="AlphaFoldDB" id="I7ISX7"/>
<gene>
    <name evidence="4" type="ORF">BmR1_04g08820</name>
</gene>
<dbReference type="GO" id="GO:0016779">
    <property type="term" value="F:nucleotidyltransferase activity"/>
    <property type="evidence" value="ECO:0007669"/>
    <property type="project" value="UniProtKB-KW"/>
</dbReference>
<dbReference type="KEGG" id="bmic:BmR1_04g08820"/>
<dbReference type="InterPro" id="IPR035107">
    <property type="entry name" value="tRNA_thiolation_TtcA_Ctu1"/>
</dbReference>
<dbReference type="VEuPathDB" id="PiroplasmaDB:BmR1_04g08820"/>
<protein>
    <submittedName>
        <fullName evidence="4">Cytoplasmic tRNA 2-thiolation protein 1</fullName>
        <ecNumber evidence="4">2.7.7.-</ecNumber>
    </submittedName>
</protein>
<dbReference type="InterPro" id="IPR056369">
    <property type="entry name" value="CTU1-like_ATP-bd"/>
</dbReference>
<dbReference type="InterPro" id="IPR011063">
    <property type="entry name" value="TilS/TtcA_N"/>
</dbReference>
<keyword evidence="4" id="KW-0548">Nucleotidyltransferase</keyword>
<keyword evidence="1 4" id="KW-0808">Transferase</keyword>
<dbReference type="GO" id="GO:0005739">
    <property type="term" value="C:mitochondrion"/>
    <property type="evidence" value="ECO:0007669"/>
    <property type="project" value="TreeGrafter"/>
</dbReference>
<proteinExistence type="predicted"/>
<name>I7ISX7_BABMR</name>
<dbReference type="PANTHER" id="PTHR11807">
    <property type="entry name" value="ATPASES OF THE PP SUPERFAMILY-RELATED"/>
    <property type="match status" value="1"/>
</dbReference>
<dbReference type="GO" id="GO:0005524">
    <property type="term" value="F:ATP binding"/>
    <property type="evidence" value="ECO:0007669"/>
    <property type="project" value="UniProtKB-KW"/>
</dbReference>
<dbReference type="PIRSF" id="PIRSF004976">
    <property type="entry name" value="ATPase_YdaO"/>
    <property type="match status" value="1"/>
</dbReference>